<dbReference type="EMBL" id="CAJZBQ010000053">
    <property type="protein sequence ID" value="CAG9331744.1"/>
    <property type="molecule type" value="Genomic_DNA"/>
</dbReference>
<sequence>MSTIDRKPWTPEEDNAIRELVIDMGIKKWSQVSAMLQSKYSIQNKTGKQCRERWNNHLDPAISKEPWSEKEEEIMVDFQKKYGNCWSEMAKVLPGRTENAIKNRFYSKLRKCLRSYNKNRPKGTKITASIKTILKDPYTVETLLNHGAEQVICFAADFGESDAETTTGNNSPKSSMCGADSPKIEIQEEKSEESEEKWKIIVPSSTQIGHSGSFHTYQKPNNLSTSMPNVPNMQYMSYPQQNYYNYQRMLWANYVNLQSINQLYNTTGQFNFNLLR</sequence>
<proteinExistence type="predicted"/>
<evidence type="ECO:0000313" key="6">
    <source>
        <dbReference type="EMBL" id="CAG9331744.1"/>
    </source>
</evidence>
<evidence type="ECO:0000259" key="5">
    <source>
        <dbReference type="PROSITE" id="PS51294"/>
    </source>
</evidence>
<dbReference type="SMART" id="SM00717">
    <property type="entry name" value="SANT"/>
    <property type="match status" value="2"/>
</dbReference>
<gene>
    <name evidence="6" type="ORF">BSTOLATCC_MIC53807</name>
</gene>
<dbReference type="SUPFAM" id="SSF46689">
    <property type="entry name" value="Homeodomain-like"/>
    <property type="match status" value="1"/>
</dbReference>
<dbReference type="FunFam" id="1.10.10.60:FF:000010">
    <property type="entry name" value="Transcriptional activator Myb isoform A"/>
    <property type="match status" value="1"/>
</dbReference>
<feature type="domain" description="Myb-like" evidence="4">
    <location>
        <begin position="1"/>
        <end position="58"/>
    </location>
</feature>
<dbReference type="AlphaFoldDB" id="A0AAU9JWT7"/>
<dbReference type="PANTHER" id="PTHR45614:SF274">
    <property type="entry name" value="MYB-LIKE DNA-BINDING PROTEIN"/>
    <property type="match status" value="1"/>
</dbReference>
<accession>A0AAU9JWT7</accession>
<feature type="domain" description="Myb-like" evidence="4">
    <location>
        <begin position="59"/>
        <end position="109"/>
    </location>
</feature>
<evidence type="ECO:0000256" key="2">
    <source>
        <dbReference type="ARBA" id="ARBA00023125"/>
    </source>
</evidence>
<keyword evidence="2" id="KW-0238">DNA-binding</keyword>
<evidence type="ECO:0000256" key="3">
    <source>
        <dbReference type="SAM" id="MobiDB-lite"/>
    </source>
</evidence>
<protein>
    <recommendedName>
        <fullName evidence="8">Myb-like DNA-binding domain containing protein</fullName>
    </recommendedName>
</protein>
<dbReference type="Pfam" id="PF13921">
    <property type="entry name" value="Myb_DNA-bind_6"/>
    <property type="match status" value="1"/>
</dbReference>
<keyword evidence="1" id="KW-0677">Repeat</keyword>
<name>A0AAU9JWT7_9CILI</name>
<dbReference type="PROSITE" id="PS51294">
    <property type="entry name" value="HTH_MYB"/>
    <property type="match status" value="2"/>
</dbReference>
<feature type="domain" description="HTH myb-type" evidence="5">
    <location>
        <begin position="1"/>
        <end position="62"/>
    </location>
</feature>
<organism evidence="6 7">
    <name type="scientific">Blepharisma stoltei</name>
    <dbReference type="NCBI Taxonomy" id="1481888"/>
    <lineage>
        <taxon>Eukaryota</taxon>
        <taxon>Sar</taxon>
        <taxon>Alveolata</taxon>
        <taxon>Ciliophora</taxon>
        <taxon>Postciliodesmatophora</taxon>
        <taxon>Heterotrichea</taxon>
        <taxon>Heterotrichida</taxon>
        <taxon>Blepharismidae</taxon>
        <taxon>Blepharisma</taxon>
    </lineage>
</organism>
<dbReference type="CDD" id="cd00167">
    <property type="entry name" value="SANT"/>
    <property type="match status" value="2"/>
</dbReference>
<feature type="domain" description="HTH myb-type" evidence="5">
    <location>
        <begin position="64"/>
        <end position="113"/>
    </location>
</feature>
<dbReference type="GO" id="GO:0000978">
    <property type="term" value="F:RNA polymerase II cis-regulatory region sequence-specific DNA binding"/>
    <property type="evidence" value="ECO:0007669"/>
    <property type="project" value="TreeGrafter"/>
</dbReference>
<dbReference type="InterPro" id="IPR050560">
    <property type="entry name" value="MYB_TF"/>
</dbReference>
<feature type="compositionally biased region" description="Polar residues" evidence="3">
    <location>
        <begin position="164"/>
        <end position="174"/>
    </location>
</feature>
<evidence type="ECO:0000313" key="7">
    <source>
        <dbReference type="Proteomes" id="UP001162131"/>
    </source>
</evidence>
<dbReference type="GO" id="GO:0000981">
    <property type="term" value="F:DNA-binding transcription factor activity, RNA polymerase II-specific"/>
    <property type="evidence" value="ECO:0007669"/>
    <property type="project" value="TreeGrafter"/>
</dbReference>
<comment type="caution">
    <text evidence="6">The sequence shown here is derived from an EMBL/GenBank/DDBJ whole genome shotgun (WGS) entry which is preliminary data.</text>
</comment>
<dbReference type="Proteomes" id="UP001162131">
    <property type="component" value="Unassembled WGS sequence"/>
</dbReference>
<evidence type="ECO:0000256" key="1">
    <source>
        <dbReference type="ARBA" id="ARBA00022737"/>
    </source>
</evidence>
<reference evidence="6" key="1">
    <citation type="submission" date="2021-09" db="EMBL/GenBank/DDBJ databases">
        <authorList>
            <consortium name="AG Swart"/>
            <person name="Singh M."/>
            <person name="Singh A."/>
            <person name="Seah K."/>
            <person name="Emmerich C."/>
        </authorList>
    </citation>
    <scope>NUCLEOTIDE SEQUENCE</scope>
    <source>
        <strain evidence="6">ATCC30299</strain>
    </source>
</reference>
<keyword evidence="7" id="KW-1185">Reference proteome</keyword>
<dbReference type="InterPro" id="IPR009057">
    <property type="entry name" value="Homeodomain-like_sf"/>
</dbReference>
<dbReference type="PANTHER" id="PTHR45614">
    <property type="entry name" value="MYB PROTEIN-RELATED"/>
    <property type="match status" value="1"/>
</dbReference>
<evidence type="ECO:0008006" key="8">
    <source>
        <dbReference type="Google" id="ProtNLM"/>
    </source>
</evidence>
<dbReference type="GO" id="GO:0005634">
    <property type="term" value="C:nucleus"/>
    <property type="evidence" value="ECO:0007669"/>
    <property type="project" value="TreeGrafter"/>
</dbReference>
<dbReference type="InterPro" id="IPR017930">
    <property type="entry name" value="Myb_dom"/>
</dbReference>
<dbReference type="Gene3D" id="1.10.10.60">
    <property type="entry name" value="Homeodomain-like"/>
    <property type="match status" value="2"/>
</dbReference>
<dbReference type="InterPro" id="IPR001005">
    <property type="entry name" value="SANT/Myb"/>
</dbReference>
<feature type="region of interest" description="Disordered" evidence="3">
    <location>
        <begin position="163"/>
        <end position="182"/>
    </location>
</feature>
<dbReference type="PROSITE" id="PS50090">
    <property type="entry name" value="MYB_LIKE"/>
    <property type="match status" value="2"/>
</dbReference>
<evidence type="ECO:0000259" key="4">
    <source>
        <dbReference type="PROSITE" id="PS50090"/>
    </source>
</evidence>